<feature type="transmembrane region" description="Helical" evidence="1">
    <location>
        <begin position="17"/>
        <end position="38"/>
    </location>
</feature>
<keyword evidence="1" id="KW-0472">Membrane</keyword>
<organism evidence="2">
    <name type="scientific">marine sediment metagenome</name>
    <dbReference type="NCBI Taxonomy" id="412755"/>
    <lineage>
        <taxon>unclassified sequences</taxon>
        <taxon>metagenomes</taxon>
        <taxon>ecological metagenomes</taxon>
    </lineage>
</organism>
<keyword evidence="1" id="KW-0812">Transmembrane</keyword>
<evidence type="ECO:0000313" key="2">
    <source>
        <dbReference type="EMBL" id="KKK64051.1"/>
    </source>
</evidence>
<proteinExistence type="predicted"/>
<accession>A0A0F8ZVP3</accession>
<sequence length="136" mass="14831">MIRNGRIEISLGGIAKFFGVILAATGLLAALTALAFMLPPLDGYSVDRQVTTVQGNNQVLIVDVQETPGLVLGLFTDTTTTRYIHTNKWYSYETGQVVDGDTAYALRQAYRGFLLREQADAVLAENAEETVEVTTD</sequence>
<dbReference type="AlphaFoldDB" id="A0A0F8ZVP3"/>
<evidence type="ECO:0000256" key="1">
    <source>
        <dbReference type="SAM" id="Phobius"/>
    </source>
</evidence>
<dbReference type="EMBL" id="LAZR01061206">
    <property type="protein sequence ID" value="KKK64051.1"/>
    <property type="molecule type" value="Genomic_DNA"/>
</dbReference>
<comment type="caution">
    <text evidence="2">The sequence shown here is derived from an EMBL/GenBank/DDBJ whole genome shotgun (WGS) entry which is preliminary data.</text>
</comment>
<gene>
    <name evidence="2" type="ORF">LCGC14_2988120</name>
</gene>
<name>A0A0F8ZVP3_9ZZZZ</name>
<reference evidence="2" key="1">
    <citation type="journal article" date="2015" name="Nature">
        <title>Complex archaea that bridge the gap between prokaryotes and eukaryotes.</title>
        <authorList>
            <person name="Spang A."/>
            <person name="Saw J.H."/>
            <person name="Jorgensen S.L."/>
            <person name="Zaremba-Niedzwiedzka K."/>
            <person name="Martijn J."/>
            <person name="Lind A.E."/>
            <person name="van Eijk R."/>
            <person name="Schleper C."/>
            <person name="Guy L."/>
            <person name="Ettema T.J."/>
        </authorList>
    </citation>
    <scope>NUCLEOTIDE SEQUENCE</scope>
</reference>
<keyword evidence="1" id="KW-1133">Transmembrane helix</keyword>
<protein>
    <submittedName>
        <fullName evidence="2">Uncharacterized protein</fullName>
    </submittedName>
</protein>